<name>A0A6P8LAN4_BOMIM</name>
<proteinExistence type="predicted"/>
<dbReference type="Proteomes" id="UP000515180">
    <property type="component" value="Unplaced"/>
</dbReference>
<keyword evidence="1" id="KW-0732">Signal</keyword>
<sequence length="107" mass="12427">MTSRCCIVLQLIVTLTNVMCASNNGLVHEYNAVMMTSFNISKYFETLEIGSRWEEVSEDLEKELNLNTEHIDRTTRKFLFRHTQTERWAEVTTLRAFCNTVSVVTCI</sequence>
<keyword evidence="2" id="KW-1185">Reference proteome</keyword>
<organism evidence="2 3">
    <name type="scientific">Bombus impatiens</name>
    <name type="common">Bumblebee</name>
    <dbReference type="NCBI Taxonomy" id="132113"/>
    <lineage>
        <taxon>Eukaryota</taxon>
        <taxon>Metazoa</taxon>
        <taxon>Ecdysozoa</taxon>
        <taxon>Arthropoda</taxon>
        <taxon>Hexapoda</taxon>
        <taxon>Insecta</taxon>
        <taxon>Pterygota</taxon>
        <taxon>Neoptera</taxon>
        <taxon>Endopterygota</taxon>
        <taxon>Hymenoptera</taxon>
        <taxon>Apocrita</taxon>
        <taxon>Aculeata</taxon>
        <taxon>Apoidea</taxon>
        <taxon>Anthophila</taxon>
        <taxon>Apidae</taxon>
        <taxon>Bombus</taxon>
        <taxon>Pyrobombus</taxon>
    </lineage>
</organism>
<gene>
    <name evidence="3" type="primary">LOC117152165</name>
</gene>
<feature type="signal peptide" evidence="1">
    <location>
        <begin position="1"/>
        <end position="20"/>
    </location>
</feature>
<accession>A0A6P8LAN4</accession>
<dbReference type="AlphaFoldDB" id="A0A6P8LAN4"/>
<feature type="chain" id="PRO_5028115669" evidence="1">
    <location>
        <begin position="21"/>
        <end position="107"/>
    </location>
</feature>
<evidence type="ECO:0000313" key="2">
    <source>
        <dbReference type="Proteomes" id="UP000515180"/>
    </source>
</evidence>
<dbReference type="RefSeq" id="XP_033178868.1">
    <property type="nucleotide sequence ID" value="XM_033322977.1"/>
</dbReference>
<evidence type="ECO:0000256" key="1">
    <source>
        <dbReference type="SAM" id="SignalP"/>
    </source>
</evidence>
<reference evidence="3" key="1">
    <citation type="submission" date="2025-08" db="UniProtKB">
        <authorList>
            <consortium name="RefSeq"/>
        </authorList>
    </citation>
    <scope>IDENTIFICATION</scope>
</reference>
<evidence type="ECO:0000313" key="3">
    <source>
        <dbReference type="RefSeq" id="XP_033178868.1"/>
    </source>
</evidence>
<protein>
    <submittedName>
        <fullName evidence="3">Uncharacterized protein LOC117152165</fullName>
    </submittedName>
</protein>
<dbReference type="GeneID" id="117152165"/>